<dbReference type="Gene3D" id="3.40.50.1820">
    <property type="entry name" value="alpha/beta hydrolase"/>
    <property type="match status" value="1"/>
</dbReference>
<feature type="domain" description="Fungal lipase-type" evidence="2">
    <location>
        <begin position="328"/>
        <end position="476"/>
    </location>
</feature>
<dbReference type="EMBL" id="JPOX01000007">
    <property type="protein sequence ID" value="KFX50545.1"/>
    <property type="molecule type" value="Genomic_DNA"/>
</dbReference>
<feature type="compositionally biased region" description="Polar residues" evidence="1">
    <location>
        <begin position="201"/>
        <end position="213"/>
    </location>
</feature>
<evidence type="ECO:0000256" key="1">
    <source>
        <dbReference type="SAM" id="MobiDB-lite"/>
    </source>
</evidence>
<comment type="caution">
    <text evidence="3">The sequence shown here is derived from an EMBL/GenBank/DDBJ whole genome shotgun (WGS) entry which is preliminary data.</text>
</comment>
<dbReference type="HOGENOM" id="CLU_025630_2_0_1"/>
<dbReference type="InterPro" id="IPR029058">
    <property type="entry name" value="AB_hydrolase_fold"/>
</dbReference>
<dbReference type="PANTHER" id="PTHR46023">
    <property type="entry name" value="LIPASE CLASS 3 PROTEIN-LIKE"/>
    <property type="match status" value="1"/>
</dbReference>
<feature type="region of interest" description="Disordered" evidence="1">
    <location>
        <begin position="1"/>
        <end position="37"/>
    </location>
</feature>
<feature type="region of interest" description="Disordered" evidence="1">
    <location>
        <begin position="538"/>
        <end position="570"/>
    </location>
</feature>
<proteinExistence type="predicted"/>
<dbReference type="GO" id="GO:0006629">
    <property type="term" value="P:lipid metabolic process"/>
    <property type="evidence" value="ECO:0007669"/>
    <property type="project" value="InterPro"/>
</dbReference>
<evidence type="ECO:0000313" key="3">
    <source>
        <dbReference type="EMBL" id="KFX50545.1"/>
    </source>
</evidence>
<organism evidence="3">
    <name type="scientific">Talaromyces marneffei PM1</name>
    <dbReference type="NCBI Taxonomy" id="1077442"/>
    <lineage>
        <taxon>Eukaryota</taxon>
        <taxon>Fungi</taxon>
        <taxon>Dikarya</taxon>
        <taxon>Ascomycota</taxon>
        <taxon>Pezizomycotina</taxon>
        <taxon>Eurotiomycetes</taxon>
        <taxon>Eurotiomycetidae</taxon>
        <taxon>Eurotiales</taxon>
        <taxon>Trichocomaceae</taxon>
        <taxon>Talaromyces</taxon>
        <taxon>Talaromyces sect. Talaromyces</taxon>
    </lineage>
</organism>
<dbReference type="AlphaFoldDB" id="A0A093VEG1"/>
<feature type="region of interest" description="Disordered" evidence="1">
    <location>
        <begin position="201"/>
        <end position="236"/>
    </location>
</feature>
<dbReference type="InterPro" id="IPR002921">
    <property type="entry name" value="Fungal_lipase-type"/>
</dbReference>
<feature type="compositionally biased region" description="Basic residues" evidence="1">
    <location>
        <begin position="218"/>
        <end position="229"/>
    </location>
</feature>
<feature type="compositionally biased region" description="Pro residues" evidence="1">
    <location>
        <begin position="7"/>
        <end position="22"/>
    </location>
</feature>
<sequence length="614" mass="67443">METGPIPRTPPPPYQTLPPTPIPQSQSPIHGPETANAPAQSTLNAVLPPATTYGNGIPTHTHHIHPHYHASLINLPFRPVHHCTHPVPYQHPVMPVYYAHHVEAHPPAAAITRPQQRPWRSYLQVGSIAATLNDAGNLAVEVYDSIASPRSTREQYGGALDAVAMRLDNVLTSMDDGTYQVNSTDLAMAENQVFDNADATTSSVTLTDPPTSSEKNRNYSRQRDHRRRPSSSTNNVNAATITCIPGTLTNPFSKVYHYANAYTSSALPPLKLYFATWPLICLASTYSRRAYEKPASKERQNFISGDWRRGTKTVVLKSIPLDEKNTIVLAIRGTQNFQDWAVNIRTEPTAPTNFLDDEGNLCHAGFLSVARKMIKPVAAQLRDLLQENPRRATCSLILTGHSAGGAVAALLYCHMLSQTVTSELTELQDLFKRVHCITFGAPPISLLPLQKPTGKTRYEKNLFYGFVNEGDPVARADKTYVKSLLELYARPHPTSSLKLPSCSNDSKVTITGGKGKPAWNVPEATLSLAGRIIVLRTRKHSSSSRGSKHQDNQRKDSQRKRTTSSSDISIEAVTASDAELRGLIFGDPLMHTMDLYAQRIEHLATRAVVGSSAV</sequence>
<reference evidence="3" key="1">
    <citation type="journal article" date="2014" name="PLoS Genet.">
        <title>Signature Gene Expression Reveals Novel Clues to the Molecular Mechanisms of Dimorphic Transition in Penicillium marneffei.</title>
        <authorList>
            <person name="Yang E."/>
            <person name="Wang G."/>
            <person name="Cai J."/>
            <person name="Woo P.C."/>
            <person name="Lau S.K."/>
            <person name="Yuen K.-Y."/>
            <person name="Chow W.-N."/>
            <person name="Lin X."/>
        </authorList>
    </citation>
    <scope>NUCLEOTIDE SEQUENCE [LARGE SCALE GENOMIC DNA]</scope>
    <source>
        <strain evidence="3">PM1</strain>
    </source>
</reference>
<accession>A0A093VEG1</accession>
<dbReference type="Pfam" id="PF01764">
    <property type="entry name" value="Lipase_3"/>
    <property type="match status" value="1"/>
</dbReference>
<gene>
    <name evidence="3" type="ORF">GQ26_0072380</name>
</gene>
<dbReference type="eggNOG" id="ENOG502S90Y">
    <property type="taxonomic scope" value="Eukaryota"/>
</dbReference>
<dbReference type="PANTHER" id="PTHR46023:SF6">
    <property type="entry name" value="LIPASE CLASS 3 FAMILY PROTEIN"/>
    <property type="match status" value="1"/>
</dbReference>
<dbReference type="CDD" id="cd00519">
    <property type="entry name" value="Lipase_3"/>
    <property type="match status" value="1"/>
</dbReference>
<protein>
    <submittedName>
        <fullName evidence="3">Mono-and diacylglycerol lipase</fullName>
    </submittedName>
</protein>
<dbReference type="SUPFAM" id="SSF53474">
    <property type="entry name" value="alpha/beta-Hydrolases"/>
    <property type="match status" value="1"/>
</dbReference>
<name>A0A093VEG1_TALMA</name>
<evidence type="ECO:0000259" key="2">
    <source>
        <dbReference type="Pfam" id="PF01764"/>
    </source>
</evidence>